<sequence>MYPVFFRVARSSKALLSSGSSAIGPRALHSQNHAPASSGCGQTPIKSEIHAVHLPRVRARFHFSRGFQKLSPTRFSYKRCRTTAAAEASSGGSTGSRGDEGATAAREDLNEYLPWPNGAGLVHSTAELASDVVVEPGAVVHQDVKIAEGCLISSGCVIGPGVIIAAHTKLSYNVSLSNCVLGARCLLHHGVCVGQDGFGFYVDEKTGAVVKKPQTLQVLIGDDVEIGANSCVDRGSWRDTVIGAGTKIDNLVQVGHNVVVGNNCFLCGHVALGGSSTLGDYVVMGGKSAVADHISVCSMARVAAKSGVTHPITEKGDYGGFPAVPATLWRRQVVELRRLAKQKRNVESKGMLGRESDDE</sequence>
<organism evidence="6 7">
    <name type="scientific">Cymbomonas tetramitiformis</name>
    <dbReference type="NCBI Taxonomy" id="36881"/>
    <lineage>
        <taxon>Eukaryota</taxon>
        <taxon>Viridiplantae</taxon>
        <taxon>Chlorophyta</taxon>
        <taxon>Pyramimonadophyceae</taxon>
        <taxon>Pyramimonadales</taxon>
        <taxon>Pyramimonadaceae</taxon>
        <taxon>Cymbomonas</taxon>
    </lineage>
</organism>
<keyword evidence="3" id="KW-0808">Transferase</keyword>
<evidence type="ECO:0000313" key="6">
    <source>
        <dbReference type="EMBL" id="KAK3258388.1"/>
    </source>
</evidence>
<evidence type="ECO:0000256" key="5">
    <source>
        <dbReference type="ARBA" id="ARBA00023315"/>
    </source>
</evidence>
<accession>A0AAE0FFF9</accession>
<keyword evidence="4" id="KW-0443">Lipid metabolism</keyword>
<evidence type="ECO:0000313" key="7">
    <source>
        <dbReference type="Proteomes" id="UP001190700"/>
    </source>
</evidence>
<dbReference type="GO" id="GO:0009245">
    <property type="term" value="P:lipid A biosynthetic process"/>
    <property type="evidence" value="ECO:0007669"/>
    <property type="project" value="UniProtKB-KW"/>
</dbReference>
<evidence type="ECO:0000256" key="1">
    <source>
        <dbReference type="ARBA" id="ARBA00022516"/>
    </source>
</evidence>
<dbReference type="CDD" id="cd03352">
    <property type="entry name" value="LbH_LpxD"/>
    <property type="match status" value="1"/>
</dbReference>
<dbReference type="PANTHER" id="PTHR43378:SF2">
    <property type="entry name" value="UDP-3-O-ACYLGLUCOSAMINE N-ACYLTRANSFERASE 1, MITOCHONDRIAL-RELATED"/>
    <property type="match status" value="1"/>
</dbReference>
<dbReference type="GO" id="GO:0016410">
    <property type="term" value="F:N-acyltransferase activity"/>
    <property type="evidence" value="ECO:0007669"/>
    <property type="project" value="InterPro"/>
</dbReference>
<evidence type="ECO:0000256" key="2">
    <source>
        <dbReference type="ARBA" id="ARBA00022556"/>
    </source>
</evidence>
<dbReference type="GO" id="GO:0016020">
    <property type="term" value="C:membrane"/>
    <property type="evidence" value="ECO:0007669"/>
    <property type="project" value="GOC"/>
</dbReference>
<reference evidence="6 7" key="1">
    <citation type="journal article" date="2015" name="Genome Biol. Evol.">
        <title>Comparative Genomics of a Bacterivorous Green Alga Reveals Evolutionary Causalities and Consequences of Phago-Mixotrophic Mode of Nutrition.</title>
        <authorList>
            <person name="Burns J.A."/>
            <person name="Paasch A."/>
            <person name="Narechania A."/>
            <person name="Kim E."/>
        </authorList>
    </citation>
    <scope>NUCLEOTIDE SEQUENCE [LARGE SCALE GENOMIC DNA]</scope>
    <source>
        <strain evidence="6 7">PLY_AMNH</strain>
    </source>
</reference>
<keyword evidence="1" id="KW-0444">Lipid biosynthesis</keyword>
<proteinExistence type="predicted"/>
<keyword evidence="7" id="KW-1185">Reference proteome</keyword>
<dbReference type="Gene3D" id="2.160.10.10">
    <property type="entry name" value="Hexapeptide repeat proteins"/>
    <property type="match status" value="1"/>
</dbReference>
<keyword evidence="5" id="KW-0012">Acyltransferase</keyword>
<gene>
    <name evidence="6" type="ORF">CYMTET_32564</name>
</gene>
<dbReference type="PANTHER" id="PTHR43378">
    <property type="entry name" value="UDP-3-O-ACYLGLUCOSAMINE N-ACYLTRANSFERASE"/>
    <property type="match status" value="1"/>
</dbReference>
<dbReference type="EMBL" id="LGRX02019565">
    <property type="protein sequence ID" value="KAK3258388.1"/>
    <property type="molecule type" value="Genomic_DNA"/>
</dbReference>
<dbReference type="NCBIfam" id="NF002060">
    <property type="entry name" value="PRK00892.1"/>
    <property type="match status" value="1"/>
</dbReference>
<dbReference type="AlphaFoldDB" id="A0AAE0FFF9"/>
<dbReference type="Proteomes" id="UP001190700">
    <property type="component" value="Unassembled WGS sequence"/>
</dbReference>
<dbReference type="SUPFAM" id="SSF51161">
    <property type="entry name" value="Trimeric LpxA-like enzymes"/>
    <property type="match status" value="1"/>
</dbReference>
<dbReference type="InterPro" id="IPR011004">
    <property type="entry name" value="Trimer_LpxA-like_sf"/>
</dbReference>
<comment type="caution">
    <text evidence="6">The sequence shown here is derived from an EMBL/GenBank/DDBJ whole genome shotgun (WGS) entry which is preliminary data.</text>
</comment>
<evidence type="ECO:0008006" key="8">
    <source>
        <dbReference type="Google" id="ProtNLM"/>
    </source>
</evidence>
<evidence type="ECO:0000256" key="4">
    <source>
        <dbReference type="ARBA" id="ARBA00023098"/>
    </source>
</evidence>
<dbReference type="InterPro" id="IPR007691">
    <property type="entry name" value="LpxD"/>
</dbReference>
<protein>
    <recommendedName>
        <fullName evidence="8">UDP-3-O-acylglucosamine N-acyltransferase</fullName>
    </recommendedName>
</protein>
<dbReference type="Pfam" id="PF00132">
    <property type="entry name" value="Hexapep"/>
    <property type="match status" value="1"/>
</dbReference>
<dbReference type="NCBIfam" id="TIGR01853">
    <property type="entry name" value="lipid_A_lpxD"/>
    <property type="match status" value="1"/>
</dbReference>
<dbReference type="InterPro" id="IPR001451">
    <property type="entry name" value="Hexapep"/>
</dbReference>
<evidence type="ECO:0000256" key="3">
    <source>
        <dbReference type="ARBA" id="ARBA00022679"/>
    </source>
</evidence>
<name>A0AAE0FFF9_9CHLO</name>
<keyword evidence="2" id="KW-0441">Lipid A biosynthesis</keyword>